<accession>A0A4V1N4R3</accession>
<evidence type="ECO:0000313" key="3">
    <source>
        <dbReference type="Proteomes" id="UP000289734"/>
    </source>
</evidence>
<dbReference type="EMBL" id="SBKQ01000005">
    <property type="protein sequence ID" value="RXR33066.1"/>
    <property type="molecule type" value="Genomic_DNA"/>
</dbReference>
<dbReference type="GO" id="GO:0016757">
    <property type="term" value="F:glycosyltransferase activity"/>
    <property type="evidence" value="ECO:0007669"/>
    <property type="project" value="InterPro"/>
</dbReference>
<evidence type="ECO:0000259" key="1">
    <source>
        <dbReference type="Pfam" id="PF00534"/>
    </source>
</evidence>
<dbReference type="PANTHER" id="PTHR12526:SF630">
    <property type="entry name" value="GLYCOSYLTRANSFERASE"/>
    <property type="match status" value="1"/>
</dbReference>
<keyword evidence="2" id="KW-0808">Transferase</keyword>
<dbReference type="RefSeq" id="WP_129463910.1">
    <property type="nucleotide sequence ID" value="NZ_SBKQ01000005.1"/>
</dbReference>
<protein>
    <submittedName>
        <fullName evidence="2">Glycosyltransferase</fullName>
    </submittedName>
</protein>
<dbReference type="OrthoDB" id="1395864at2"/>
<dbReference type="InterPro" id="IPR001296">
    <property type="entry name" value="Glyco_trans_1"/>
</dbReference>
<dbReference type="Proteomes" id="UP000289734">
    <property type="component" value="Unassembled WGS sequence"/>
</dbReference>
<proteinExistence type="predicted"/>
<feature type="domain" description="Glycosyl transferase family 1" evidence="1">
    <location>
        <begin position="201"/>
        <end position="328"/>
    </location>
</feature>
<organism evidence="2 3">
    <name type="scientific">Flavobacterium piscinae</name>
    <dbReference type="NCBI Taxonomy" id="2506424"/>
    <lineage>
        <taxon>Bacteria</taxon>
        <taxon>Pseudomonadati</taxon>
        <taxon>Bacteroidota</taxon>
        <taxon>Flavobacteriia</taxon>
        <taxon>Flavobacteriales</taxon>
        <taxon>Flavobacteriaceae</taxon>
        <taxon>Flavobacterium</taxon>
    </lineage>
</organism>
<dbReference type="SUPFAM" id="SSF53756">
    <property type="entry name" value="UDP-Glycosyltransferase/glycogen phosphorylase"/>
    <property type="match status" value="1"/>
</dbReference>
<name>A0A4V1N4R3_9FLAO</name>
<comment type="caution">
    <text evidence="2">The sequence shown here is derived from an EMBL/GenBank/DDBJ whole genome shotgun (WGS) entry which is preliminary data.</text>
</comment>
<dbReference type="Pfam" id="PF00534">
    <property type="entry name" value="Glycos_transf_1"/>
    <property type="match status" value="1"/>
</dbReference>
<reference evidence="3" key="1">
    <citation type="submission" date="2019-01" db="EMBL/GenBank/DDBJ databases">
        <title>Cytophagaceae bacterium strain CAR-16.</title>
        <authorList>
            <person name="Chen W.-M."/>
        </authorList>
    </citation>
    <scope>NUCLEOTIDE SEQUENCE [LARGE SCALE GENOMIC DNA]</scope>
    <source>
        <strain evidence="3">ICH-30</strain>
    </source>
</reference>
<sequence>MRRKKLVIISHTKHYKDGKNIVGWGATINEVNYLADYWEEVVHIGCLYNSKAPNSSLPYNKENISFIPIPPFGGKNFISKLLIFTTIPIIVFKVYKNCIGATEVQLRLPTSMGLFLLPIFSFFIPRKFMFWVKYAGDWGQIKPPLANRIQRYWLKKNWAKCKVTINGFWNNQPNHCYSFENPCLSEEDVSYGKTIALEKVFQKPYNFCFVGRVNDAKGVSDIISSFKNVPLDEIKNIHIIGDGDEIDKYKRDAEYLNGKIIFHGFQDKEYVHLILKSIHFFLLPSKAEGFPKVVAEAACYGGIPIVSNVGSIAHYINDQNGFVWNIKNKKCTYDKFFNIVLETDQDKLKLMSNNVVKLAEMFTFDNYLKKIEQHILN</sequence>
<dbReference type="PANTHER" id="PTHR12526">
    <property type="entry name" value="GLYCOSYLTRANSFERASE"/>
    <property type="match status" value="1"/>
</dbReference>
<dbReference type="CDD" id="cd03801">
    <property type="entry name" value="GT4_PimA-like"/>
    <property type="match status" value="1"/>
</dbReference>
<dbReference type="Gene3D" id="3.40.50.2000">
    <property type="entry name" value="Glycogen Phosphorylase B"/>
    <property type="match status" value="1"/>
</dbReference>
<dbReference type="AlphaFoldDB" id="A0A4V1N4R3"/>
<gene>
    <name evidence="2" type="ORF">EQG68_06135</name>
</gene>
<evidence type="ECO:0000313" key="2">
    <source>
        <dbReference type="EMBL" id="RXR33066.1"/>
    </source>
</evidence>
<keyword evidence="3" id="KW-1185">Reference proteome</keyword>